<dbReference type="FunFam" id="1.10.3470.10:FF:000001">
    <property type="entry name" value="Vitamin B12 ABC transporter permease BtuC"/>
    <property type="match status" value="1"/>
</dbReference>
<dbReference type="GO" id="GO:0005886">
    <property type="term" value="C:plasma membrane"/>
    <property type="evidence" value="ECO:0007669"/>
    <property type="project" value="UniProtKB-SubCell"/>
</dbReference>
<feature type="transmembrane region" description="Helical" evidence="8">
    <location>
        <begin position="285"/>
        <end position="312"/>
    </location>
</feature>
<dbReference type="GO" id="GO:0033214">
    <property type="term" value="P:siderophore-iron import into cell"/>
    <property type="evidence" value="ECO:0007669"/>
    <property type="project" value="TreeGrafter"/>
</dbReference>
<dbReference type="InterPro" id="IPR000522">
    <property type="entry name" value="ABC_transptr_permease_BtuC"/>
</dbReference>
<keyword evidence="6 8" id="KW-1133">Transmembrane helix</keyword>
<proteinExistence type="inferred from homology"/>
<feature type="transmembrane region" description="Helical" evidence="8">
    <location>
        <begin position="355"/>
        <end position="373"/>
    </location>
</feature>
<name>A0A0B6A5C4_PRIM2</name>
<evidence type="ECO:0000256" key="1">
    <source>
        <dbReference type="ARBA" id="ARBA00004651"/>
    </source>
</evidence>
<dbReference type="AlphaFoldDB" id="A0A0B6A5C4"/>
<feature type="transmembrane region" description="Helical" evidence="8">
    <location>
        <begin position="54"/>
        <end position="74"/>
    </location>
</feature>
<feature type="transmembrane region" description="Helical" evidence="8">
    <location>
        <begin position="167"/>
        <end position="188"/>
    </location>
</feature>
<keyword evidence="5 8" id="KW-0812">Transmembrane</keyword>
<gene>
    <name evidence="9" type="ORF">BG04_5946</name>
</gene>
<keyword evidence="7 8" id="KW-0472">Membrane</keyword>
<dbReference type="HOGENOM" id="CLU_013016_1_0_9"/>
<accession>A0A0B6A5C4</accession>
<dbReference type="GO" id="GO:0022857">
    <property type="term" value="F:transmembrane transporter activity"/>
    <property type="evidence" value="ECO:0007669"/>
    <property type="project" value="InterPro"/>
</dbReference>
<dbReference type="CDD" id="cd06550">
    <property type="entry name" value="TM_ABC_iron-siderophores_like"/>
    <property type="match status" value="1"/>
</dbReference>
<evidence type="ECO:0000256" key="8">
    <source>
        <dbReference type="SAM" id="Phobius"/>
    </source>
</evidence>
<evidence type="ECO:0000313" key="9">
    <source>
        <dbReference type="EMBL" id="AJI20145.1"/>
    </source>
</evidence>
<feature type="transmembrane region" description="Helical" evidence="8">
    <location>
        <begin position="111"/>
        <end position="128"/>
    </location>
</feature>
<protein>
    <submittedName>
        <fullName evidence="9">FecCD transport family protein</fullName>
    </submittedName>
</protein>
<organism evidence="9 10">
    <name type="scientific">Priestia megaterium (strain ATCC 14581 / DSM 32 / CCUG 1817 / JCM 2506 / NBRC 15308 / NCIMB 9376 / NCTC 10342 / NRRL B-14308 / VKM B-512 / Ford 19)</name>
    <name type="common">Bacillus megaterium</name>
    <dbReference type="NCBI Taxonomy" id="1348623"/>
    <lineage>
        <taxon>Bacteria</taxon>
        <taxon>Bacillati</taxon>
        <taxon>Bacillota</taxon>
        <taxon>Bacilli</taxon>
        <taxon>Bacillales</taxon>
        <taxon>Bacillaceae</taxon>
        <taxon>Priestia</taxon>
    </lineage>
</organism>
<keyword evidence="3" id="KW-0813">Transport</keyword>
<feature type="transmembrane region" description="Helical" evidence="8">
    <location>
        <begin position="200"/>
        <end position="223"/>
    </location>
</feature>
<feature type="transmembrane region" description="Helical" evidence="8">
    <location>
        <begin position="244"/>
        <end position="265"/>
    </location>
</feature>
<dbReference type="SUPFAM" id="SSF81345">
    <property type="entry name" value="ABC transporter involved in vitamin B12 uptake, BtuC"/>
    <property type="match status" value="1"/>
</dbReference>
<feature type="transmembrane region" description="Helical" evidence="8">
    <location>
        <begin position="12"/>
        <end position="34"/>
    </location>
</feature>
<dbReference type="Pfam" id="PF01032">
    <property type="entry name" value="FecCD"/>
    <property type="match status" value="1"/>
</dbReference>
<keyword evidence="4" id="KW-1003">Cell membrane</keyword>
<dbReference type="PANTHER" id="PTHR30472:SF58">
    <property type="entry name" value="IRON(3+)-HYDROXAMATE IMPORT SYSTEM PERMEASE PROTEIN FHUB"/>
    <property type="match status" value="1"/>
</dbReference>
<reference evidence="9 10" key="1">
    <citation type="journal article" date="2015" name="Genome Announc.">
        <title>Complete genome sequences for 35 biothreat assay-relevant bacillus species.</title>
        <authorList>
            <person name="Johnson S.L."/>
            <person name="Daligault H.E."/>
            <person name="Davenport K.W."/>
            <person name="Jaissle J."/>
            <person name="Frey K.G."/>
            <person name="Ladner J.T."/>
            <person name="Broomall S.M."/>
            <person name="Bishop-Lilly K.A."/>
            <person name="Bruce D.C."/>
            <person name="Gibbons H.S."/>
            <person name="Coyne S.R."/>
            <person name="Lo C.C."/>
            <person name="Meincke L."/>
            <person name="Munk A.C."/>
            <person name="Koroleva G.I."/>
            <person name="Rosenzweig C.N."/>
            <person name="Palacios G.F."/>
            <person name="Redden C.L."/>
            <person name="Minogue T.D."/>
            <person name="Chain P.S."/>
        </authorList>
    </citation>
    <scope>NUCLEOTIDE SEQUENCE [LARGE SCALE GENOMIC DNA]</scope>
    <source>
        <strain evidence="10">ATCC 14581 / DSM 32 / JCM 2506 / NBRC 15308 / NCIMB 9376 / NCTC 10342 / NRRL B-14308 / VKM B-512</strain>
        <plasmid evidence="9 10">pBMV_1</plasmid>
    </source>
</reference>
<comment type="subcellular location">
    <subcellularLocation>
        <location evidence="1">Cell membrane</location>
        <topology evidence="1">Multi-pass membrane protein</topology>
    </subcellularLocation>
</comment>
<keyword evidence="9" id="KW-0614">Plasmid</keyword>
<evidence type="ECO:0000256" key="4">
    <source>
        <dbReference type="ARBA" id="ARBA00022475"/>
    </source>
</evidence>
<feature type="transmembrane region" description="Helical" evidence="8">
    <location>
        <begin position="140"/>
        <end position="160"/>
    </location>
</feature>
<evidence type="ECO:0000256" key="2">
    <source>
        <dbReference type="ARBA" id="ARBA00007935"/>
    </source>
</evidence>
<evidence type="ECO:0000256" key="3">
    <source>
        <dbReference type="ARBA" id="ARBA00022448"/>
    </source>
</evidence>
<dbReference type="EMBL" id="CP009919">
    <property type="protein sequence ID" value="AJI20145.1"/>
    <property type="molecule type" value="Genomic_DNA"/>
</dbReference>
<evidence type="ECO:0000256" key="7">
    <source>
        <dbReference type="ARBA" id="ARBA00023136"/>
    </source>
</evidence>
<dbReference type="Proteomes" id="UP000031829">
    <property type="component" value="Plasmid pBMV_1"/>
</dbReference>
<dbReference type="KEGG" id="bmeg:BG04_5946"/>
<comment type="similarity">
    <text evidence="2">Belongs to the binding-protein-dependent transport system permease family. FecCD subfamily.</text>
</comment>
<dbReference type="Gene3D" id="1.10.3470.10">
    <property type="entry name" value="ABC transporter involved in vitamin B12 uptake, BtuC"/>
    <property type="match status" value="1"/>
</dbReference>
<dbReference type="InterPro" id="IPR037294">
    <property type="entry name" value="ABC_BtuC-like"/>
</dbReference>
<sequence>MSMAITFILKYFAKLINIHYLVHLVSRAGGKIYMDKTNKVADELQDEASYKKKIGITIILFGWIAVLLSVIFSIHFGASHVTYRTVWESLFSYNDNNSAHVIIHDLRLPRALAAVFVGAALAVSGSLMQGMTRNPLASPSILGVTAGASFCIALAFAFFPDITYGKLILFSFVGAGFATALVFGIVAISKGGNTSVKLALAGTAISALFTSLSTSIGLKFNVAKEMNFWYAGGVSGIQMNQLKYAIPVIIIGIVISIFLSRSITILSLGDEVSTGLGQNTRIVRILGMVAVLLLTGAAVSIAGMIGFIGLVVPHITRFIVGIDYRYIIPCSAIIGAVLLLAADILGRMINPPFETPVGAVTALIGVPFFLYLARKEGTNL</sequence>
<evidence type="ECO:0000256" key="5">
    <source>
        <dbReference type="ARBA" id="ARBA00022692"/>
    </source>
</evidence>
<evidence type="ECO:0000256" key="6">
    <source>
        <dbReference type="ARBA" id="ARBA00022989"/>
    </source>
</evidence>
<geneLocation type="plasmid" evidence="9 10">
    <name>pBMV_1</name>
</geneLocation>
<feature type="transmembrane region" description="Helical" evidence="8">
    <location>
        <begin position="324"/>
        <end position="349"/>
    </location>
</feature>
<evidence type="ECO:0000313" key="10">
    <source>
        <dbReference type="Proteomes" id="UP000031829"/>
    </source>
</evidence>
<dbReference type="PANTHER" id="PTHR30472">
    <property type="entry name" value="FERRIC ENTEROBACTIN TRANSPORT SYSTEM PERMEASE PROTEIN"/>
    <property type="match status" value="1"/>
</dbReference>